<gene>
    <name evidence="3" type="ORF">P9850_08430</name>
    <name evidence="2" type="ORF">PNH38_12105</name>
</gene>
<proteinExistence type="predicted"/>
<evidence type="ECO:0000313" key="3">
    <source>
        <dbReference type="EMBL" id="MED5051881.1"/>
    </source>
</evidence>
<comment type="caution">
    <text evidence="3">The sequence shown here is derived from an EMBL/GenBank/DDBJ whole genome shotgun (WGS) entry which is preliminary data.</text>
</comment>
<dbReference type="RefSeq" id="WP_044745743.1">
    <property type="nucleotide sequence ID" value="NZ_JACIDF010000004.1"/>
</dbReference>
<accession>A0ABD5IV95</accession>
<evidence type="ECO:0000313" key="4">
    <source>
        <dbReference type="Proteomes" id="UP001213979"/>
    </source>
</evidence>
<keyword evidence="1" id="KW-0472">Membrane</keyword>
<dbReference type="EMBL" id="JAQOTG010000011">
    <property type="protein sequence ID" value="MDE8564613.1"/>
    <property type="molecule type" value="Genomic_DNA"/>
</dbReference>
<keyword evidence="4" id="KW-1185">Reference proteome</keyword>
<dbReference type="Proteomes" id="UP001213979">
    <property type="component" value="Unassembled WGS sequence"/>
</dbReference>
<dbReference type="EMBL" id="JARTLI010000012">
    <property type="protein sequence ID" value="MED5051881.1"/>
    <property type="molecule type" value="Genomic_DNA"/>
</dbReference>
<evidence type="ECO:0000256" key="1">
    <source>
        <dbReference type="SAM" id="Phobius"/>
    </source>
</evidence>
<dbReference type="Proteomes" id="UP001339962">
    <property type="component" value="Unassembled WGS sequence"/>
</dbReference>
<sequence>MKRITLIFWMLIVLIAFLLNLFGLMHVMPLFITMPLLFLSILFALWTFNNRNRFKGFQKKRMW</sequence>
<feature type="transmembrane region" description="Helical" evidence="1">
    <location>
        <begin position="7"/>
        <end position="24"/>
    </location>
</feature>
<reference evidence="2 4" key="1">
    <citation type="submission" date="2023-01" db="EMBL/GenBank/DDBJ databases">
        <title>Genome-based reclassification of Anoxybacillus geothermalis as a later heterotypic synonym of Anoxybacillus rupiensis.</title>
        <authorList>
            <person name="Inan Bektas K."/>
            <person name="Canakci S."/>
            <person name="Belduz A.A."/>
            <person name="Guler H.H."/>
        </authorList>
    </citation>
    <scope>NUCLEOTIDE SEQUENCE [LARGE SCALE GENOMIC DNA]</scope>
    <source>
        <strain evidence="2 4">DSM 17127</strain>
    </source>
</reference>
<keyword evidence="1" id="KW-0812">Transmembrane</keyword>
<keyword evidence="1" id="KW-1133">Transmembrane helix</keyword>
<protein>
    <submittedName>
        <fullName evidence="3">Uncharacterized protein</fullName>
    </submittedName>
</protein>
<name>A0ABD5IV95_9BACL</name>
<evidence type="ECO:0000313" key="5">
    <source>
        <dbReference type="Proteomes" id="UP001339962"/>
    </source>
</evidence>
<dbReference type="AlphaFoldDB" id="A0ABD5IV95"/>
<feature type="transmembrane region" description="Helical" evidence="1">
    <location>
        <begin position="30"/>
        <end position="49"/>
    </location>
</feature>
<reference evidence="3 5" key="2">
    <citation type="submission" date="2023-03" db="EMBL/GenBank/DDBJ databases">
        <title>Bacillus Genome Sequencing.</title>
        <authorList>
            <person name="Dunlap C."/>
        </authorList>
    </citation>
    <scope>NUCLEOTIDE SEQUENCE [LARGE SCALE GENOMIC DNA]</scope>
    <source>
        <strain evidence="3 5">NRS-38</strain>
    </source>
</reference>
<evidence type="ECO:0000313" key="2">
    <source>
        <dbReference type="EMBL" id="MDE8564613.1"/>
    </source>
</evidence>
<organism evidence="3 5">
    <name type="scientific">Anoxybacteroides rupiense</name>
    <dbReference type="NCBI Taxonomy" id="311460"/>
    <lineage>
        <taxon>Bacteria</taxon>
        <taxon>Bacillati</taxon>
        <taxon>Bacillota</taxon>
        <taxon>Bacilli</taxon>
        <taxon>Bacillales</taxon>
        <taxon>Anoxybacillaceae</taxon>
        <taxon>Anoxybacteroides</taxon>
    </lineage>
</organism>